<dbReference type="SMART" id="SM00448">
    <property type="entry name" value="REC"/>
    <property type="match status" value="1"/>
</dbReference>
<feature type="domain" description="Response regulatory" evidence="8">
    <location>
        <begin position="19"/>
        <end position="132"/>
    </location>
</feature>
<protein>
    <submittedName>
        <fullName evidence="10">Response regulator transcription factor</fullName>
    </submittedName>
</protein>
<feature type="domain" description="OmpR/PhoB-type" evidence="9">
    <location>
        <begin position="142"/>
        <end position="242"/>
    </location>
</feature>
<comment type="caution">
    <text evidence="10">The sequence shown here is derived from an EMBL/GenBank/DDBJ whole genome shotgun (WGS) entry which is preliminary data.</text>
</comment>
<gene>
    <name evidence="10" type="ORF">O9H85_14930</name>
</gene>
<dbReference type="InterPro" id="IPR039420">
    <property type="entry name" value="WalR-like"/>
</dbReference>
<accession>A0ABT4QA60</accession>
<dbReference type="Proteomes" id="UP001527882">
    <property type="component" value="Unassembled WGS sequence"/>
</dbReference>
<organism evidence="10 11">
    <name type="scientific">Paenibacillus gyeongsangnamensis</name>
    <dbReference type="NCBI Taxonomy" id="3388067"/>
    <lineage>
        <taxon>Bacteria</taxon>
        <taxon>Bacillati</taxon>
        <taxon>Bacillota</taxon>
        <taxon>Bacilli</taxon>
        <taxon>Bacillales</taxon>
        <taxon>Paenibacillaceae</taxon>
        <taxon>Paenibacillus</taxon>
    </lineage>
</organism>
<evidence type="ECO:0000256" key="1">
    <source>
        <dbReference type="ARBA" id="ARBA00022553"/>
    </source>
</evidence>
<reference evidence="10 11" key="1">
    <citation type="submission" date="2022-12" db="EMBL/GenBank/DDBJ databases">
        <title>Draft genome sequence of Paenibacillus sp. dW9.</title>
        <authorList>
            <person name="Choi E.-W."/>
            <person name="Kim D.-U."/>
        </authorList>
    </citation>
    <scope>NUCLEOTIDE SEQUENCE [LARGE SCALE GENOMIC DNA]</scope>
    <source>
        <strain evidence="11">dW9</strain>
    </source>
</reference>
<evidence type="ECO:0000256" key="6">
    <source>
        <dbReference type="PROSITE-ProRule" id="PRU00169"/>
    </source>
</evidence>
<keyword evidence="2" id="KW-0902">Two-component regulatory system</keyword>
<dbReference type="Gene3D" id="6.10.250.690">
    <property type="match status" value="1"/>
</dbReference>
<dbReference type="SMART" id="SM00862">
    <property type="entry name" value="Trans_reg_C"/>
    <property type="match status" value="1"/>
</dbReference>
<dbReference type="PROSITE" id="PS51755">
    <property type="entry name" value="OMPR_PHOB"/>
    <property type="match status" value="1"/>
</dbReference>
<dbReference type="InterPro" id="IPR036388">
    <property type="entry name" value="WH-like_DNA-bd_sf"/>
</dbReference>
<name>A0ABT4QA60_9BACL</name>
<keyword evidence="4 7" id="KW-0238">DNA-binding</keyword>
<feature type="DNA-binding region" description="OmpR/PhoB-type" evidence="7">
    <location>
        <begin position="142"/>
        <end position="242"/>
    </location>
</feature>
<dbReference type="SUPFAM" id="SSF52172">
    <property type="entry name" value="CheY-like"/>
    <property type="match status" value="1"/>
</dbReference>
<evidence type="ECO:0000256" key="3">
    <source>
        <dbReference type="ARBA" id="ARBA00023015"/>
    </source>
</evidence>
<keyword evidence="11" id="KW-1185">Reference proteome</keyword>
<dbReference type="InterPro" id="IPR001867">
    <property type="entry name" value="OmpR/PhoB-type_DNA-bd"/>
</dbReference>
<dbReference type="Pfam" id="PF00486">
    <property type="entry name" value="Trans_reg_C"/>
    <property type="match status" value="1"/>
</dbReference>
<dbReference type="PANTHER" id="PTHR48111:SF40">
    <property type="entry name" value="PHOSPHATE REGULON TRANSCRIPTIONAL REGULATORY PROTEIN PHOB"/>
    <property type="match status" value="1"/>
</dbReference>
<dbReference type="InterPro" id="IPR001789">
    <property type="entry name" value="Sig_transdc_resp-reg_receiver"/>
</dbReference>
<evidence type="ECO:0000256" key="5">
    <source>
        <dbReference type="ARBA" id="ARBA00023163"/>
    </source>
</evidence>
<sequence length="247" mass="28202">MKIRLVEEDHLETLVLNGPVLLVDDDEAIVSFLKAYLEALGCRIVTASNGREALDAVNKISPAFIILDLMMPFMDGYAACEEIRKLSGAPILMLTAKMDEDDKVRGLLAGADDYLTKPFSPRELAARMQAILRRISGSREHFRRIRVADFEYDEERHHFSWKGTPLYFTFQEAKILIHLAENKTRILTREQLLEVLYPAGDSEVTDRIIDVHIGNIRHKFRAIDSAFDLIITCRGIGYSMKEEPYEN</sequence>
<evidence type="ECO:0000259" key="8">
    <source>
        <dbReference type="PROSITE" id="PS50110"/>
    </source>
</evidence>
<dbReference type="RefSeq" id="WP_269882228.1">
    <property type="nucleotide sequence ID" value="NZ_JAQAGZ010000009.1"/>
</dbReference>
<keyword evidence="3" id="KW-0805">Transcription regulation</keyword>
<proteinExistence type="predicted"/>
<keyword evidence="1 6" id="KW-0597">Phosphoprotein</keyword>
<dbReference type="InterPro" id="IPR011006">
    <property type="entry name" value="CheY-like_superfamily"/>
</dbReference>
<dbReference type="PROSITE" id="PS50110">
    <property type="entry name" value="RESPONSE_REGULATORY"/>
    <property type="match status" value="1"/>
</dbReference>
<feature type="modified residue" description="4-aspartylphosphate" evidence="6">
    <location>
        <position position="68"/>
    </location>
</feature>
<dbReference type="Gene3D" id="1.10.10.10">
    <property type="entry name" value="Winged helix-like DNA-binding domain superfamily/Winged helix DNA-binding domain"/>
    <property type="match status" value="1"/>
</dbReference>
<evidence type="ECO:0000259" key="9">
    <source>
        <dbReference type="PROSITE" id="PS51755"/>
    </source>
</evidence>
<dbReference type="EMBL" id="JAQAGZ010000009">
    <property type="protein sequence ID" value="MCZ8513704.1"/>
    <property type="molecule type" value="Genomic_DNA"/>
</dbReference>
<evidence type="ECO:0000256" key="2">
    <source>
        <dbReference type="ARBA" id="ARBA00023012"/>
    </source>
</evidence>
<dbReference type="PANTHER" id="PTHR48111">
    <property type="entry name" value="REGULATOR OF RPOS"/>
    <property type="match status" value="1"/>
</dbReference>
<dbReference type="CDD" id="cd00383">
    <property type="entry name" value="trans_reg_C"/>
    <property type="match status" value="1"/>
</dbReference>
<dbReference type="Gene3D" id="3.40.50.2300">
    <property type="match status" value="1"/>
</dbReference>
<evidence type="ECO:0000256" key="4">
    <source>
        <dbReference type="ARBA" id="ARBA00023125"/>
    </source>
</evidence>
<keyword evidence="5" id="KW-0804">Transcription</keyword>
<evidence type="ECO:0000313" key="11">
    <source>
        <dbReference type="Proteomes" id="UP001527882"/>
    </source>
</evidence>
<evidence type="ECO:0000313" key="10">
    <source>
        <dbReference type="EMBL" id="MCZ8513704.1"/>
    </source>
</evidence>
<dbReference type="Pfam" id="PF00072">
    <property type="entry name" value="Response_reg"/>
    <property type="match status" value="1"/>
</dbReference>
<evidence type="ECO:0000256" key="7">
    <source>
        <dbReference type="PROSITE-ProRule" id="PRU01091"/>
    </source>
</evidence>